<comment type="caution">
    <text evidence="1">The sequence shown here is derived from an EMBL/GenBank/DDBJ whole genome shotgun (WGS) entry which is preliminary data.</text>
</comment>
<evidence type="ECO:0000313" key="1">
    <source>
        <dbReference type="EMBL" id="CAG8841866.1"/>
    </source>
</evidence>
<name>A0ACA9SLD1_9GLOM</name>
<accession>A0ACA9SLD1</accession>
<protein>
    <submittedName>
        <fullName evidence="1">23625_t:CDS:1</fullName>
    </submittedName>
</protein>
<sequence length="79" mass="9256">YQTKVKKAIKNLLLDIIKDSIICPETTKKLIIRIKFDKNLKDLVKDKNLSFEEIAIEDIVTLNLLSVEYRTIFQKYNIG</sequence>
<dbReference type="EMBL" id="CAJVQC010132013">
    <property type="protein sequence ID" value="CAG8841866.1"/>
    <property type="molecule type" value="Genomic_DNA"/>
</dbReference>
<feature type="non-terminal residue" evidence="1">
    <location>
        <position position="1"/>
    </location>
</feature>
<keyword evidence="2" id="KW-1185">Reference proteome</keyword>
<dbReference type="Proteomes" id="UP000789920">
    <property type="component" value="Unassembled WGS sequence"/>
</dbReference>
<organism evidence="1 2">
    <name type="scientific">Racocetra persica</name>
    <dbReference type="NCBI Taxonomy" id="160502"/>
    <lineage>
        <taxon>Eukaryota</taxon>
        <taxon>Fungi</taxon>
        <taxon>Fungi incertae sedis</taxon>
        <taxon>Mucoromycota</taxon>
        <taxon>Glomeromycotina</taxon>
        <taxon>Glomeromycetes</taxon>
        <taxon>Diversisporales</taxon>
        <taxon>Gigasporaceae</taxon>
        <taxon>Racocetra</taxon>
    </lineage>
</organism>
<proteinExistence type="predicted"/>
<gene>
    <name evidence="1" type="ORF">RPERSI_LOCUS32060</name>
</gene>
<evidence type="ECO:0000313" key="2">
    <source>
        <dbReference type="Proteomes" id="UP000789920"/>
    </source>
</evidence>
<feature type="non-terminal residue" evidence="1">
    <location>
        <position position="79"/>
    </location>
</feature>
<reference evidence="1" key="1">
    <citation type="submission" date="2021-06" db="EMBL/GenBank/DDBJ databases">
        <authorList>
            <person name="Kallberg Y."/>
            <person name="Tangrot J."/>
            <person name="Rosling A."/>
        </authorList>
    </citation>
    <scope>NUCLEOTIDE SEQUENCE</scope>
    <source>
        <strain evidence="1">MA461A</strain>
    </source>
</reference>